<sequence>MTVECLSSHIRGDRHQHNKDSWTWVKDAFVCLSFTVDLTSTCVSNYFEDAVIASAKKACLEEWAPGRDLSSFLEPFWRTLLVTDDVRVFGHHVLKNMAMMEDIEAVDFRILKSLHKICEFLTSSDLEQGAGDALAEADYVQLWKTLFSIFLSQSSVYSRAGERILSSSRQVLEMLDEEIADISTTGRKADLTFKSKDLELANFEFKSHDKPETCLQLQHRKNLRLNRAIMEQLRDCHLEEPRLAFADFEDLLNDGALFKALIALTDHAKKTDQIVQERMMTMQGDRKRSKLSPGLEDPEEPQVEEETSSENSLKDGLGK</sequence>
<protein>
    <submittedName>
        <fullName evidence="2">Uncharacterized protein</fullName>
    </submittedName>
</protein>
<accession>A0A9P5VJI7</accession>
<evidence type="ECO:0000256" key="1">
    <source>
        <dbReference type="SAM" id="MobiDB-lite"/>
    </source>
</evidence>
<dbReference type="EMBL" id="JAAAUY010000649">
    <property type="protein sequence ID" value="KAF9327588.1"/>
    <property type="molecule type" value="Genomic_DNA"/>
</dbReference>
<feature type="compositionally biased region" description="Acidic residues" evidence="1">
    <location>
        <begin position="296"/>
        <end position="308"/>
    </location>
</feature>
<dbReference type="AlphaFoldDB" id="A0A9P5VJI7"/>
<evidence type="ECO:0000313" key="2">
    <source>
        <dbReference type="EMBL" id="KAF9327588.1"/>
    </source>
</evidence>
<gene>
    <name evidence="2" type="ORF">BG006_009120</name>
</gene>
<organism evidence="2 3">
    <name type="scientific">Podila minutissima</name>
    <dbReference type="NCBI Taxonomy" id="64525"/>
    <lineage>
        <taxon>Eukaryota</taxon>
        <taxon>Fungi</taxon>
        <taxon>Fungi incertae sedis</taxon>
        <taxon>Mucoromycota</taxon>
        <taxon>Mortierellomycotina</taxon>
        <taxon>Mortierellomycetes</taxon>
        <taxon>Mortierellales</taxon>
        <taxon>Mortierellaceae</taxon>
        <taxon>Podila</taxon>
    </lineage>
</organism>
<name>A0A9P5VJI7_9FUNG</name>
<feature type="region of interest" description="Disordered" evidence="1">
    <location>
        <begin position="281"/>
        <end position="319"/>
    </location>
</feature>
<proteinExistence type="predicted"/>
<comment type="caution">
    <text evidence="2">The sequence shown here is derived from an EMBL/GenBank/DDBJ whole genome shotgun (WGS) entry which is preliminary data.</text>
</comment>
<reference evidence="2" key="1">
    <citation type="journal article" date="2020" name="Fungal Divers.">
        <title>Resolving the Mortierellaceae phylogeny through synthesis of multi-gene phylogenetics and phylogenomics.</title>
        <authorList>
            <person name="Vandepol N."/>
            <person name="Liber J."/>
            <person name="Desiro A."/>
            <person name="Na H."/>
            <person name="Kennedy M."/>
            <person name="Barry K."/>
            <person name="Grigoriev I.V."/>
            <person name="Miller A.N."/>
            <person name="O'Donnell K."/>
            <person name="Stajich J.E."/>
            <person name="Bonito G."/>
        </authorList>
    </citation>
    <scope>NUCLEOTIDE SEQUENCE</scope>
    <source>
        <strain evidence="2">NVP1</strain>
    </source>
</reference>
<dbReference type="Proteomes" id="UP000696485">
    <property type="component" value="Unassembled WGS sequence"/>
</dbReference>
<keyword evidence="3" id="KW-1185">Reference proteome</keyword>
<evidence type="ECO:0000313" key="3">
    <source>
        <dbReference type="Proteomes" id="UP000696485"/>
    </source>
</evidence>